<gene>
    <name evidence="1" type="ORF">SDRG_11556</name>
</gene>
<accession>T0QB84</accession>
<dbReference type="GeneID" id="19952283"/>
<organism evidence="1 2">
    <name type="scientific">Saprolegnia diclina (strain VS20)</name>
    <dbReference type="NCBI Taxonomy" id="1156394"/>
    <lineage>
        <taxon>Eukaryota</taxon>
        <taxon>Sar</taxon>
        <taxon>Stramenopiles</taxon>
        <taxon>Oomycota</taxon>
        <taxon>Saprolegniomycetes</taxon>
        <taxon>Saprolegniales</taxon>
        <taxon>Saprolegniaceae</taxon>
        <taxon>Saprolegnia</taxon>
    </lineage>
</organism>
<reference evidence="1 2" key="1">
    <citation type="submission" date="2012-04" db="EMBL/GenBank/DDBJ databases">
        <title>The Genome Sequence of Saprolegnia declina VS20.</title>
        <authorList>
            <consortium name="The Broad Institute Genome Sequencing Platform"/>
            <person name="Russ C."/>
            <person name="Nusbaum C."/>
            <person name="Tyler B."/>
            <person name="van West P."/>
            <person name="Dieguez-Uribeondo J."/>
            <person name="de Bruijn I."/>
            <person name="Tripathy S."/>
            <person name="Jiang R."/>
            <person name="Young S.K."/>
            <person name="Zeng Q."/>
            <person name="Gargeya S."/>
            <person name="Fitzgerald M."/>
            <person name="Haas B."/>
            <person name="Abouelleil A."/>
            <person name="Alvarado L."/>
            <person name="Arachchi H.M."/>
            <person name="Berlin A."/>
            <person name="Chapman S.B."/>
            <person name="Goldberg J."/>
            <person name="Griggs A."/>
            <person name="Gujja S."/>
            <person name="Hansen M."/>
            <person name="Howarth C."/>
            <person name="Imamovic A."/>
            <person name="Larimer J."/>
            <person name="McCowen C."/>
            <person name="Montmayeur A."/>
            <person name="Murphy C."/>
            <person name="Neiman D."/>
            <person name="Pearson M."/>
            <person name="Priest M."/>
            <person name="Roberts A."/>
            <person name="Saif S."/>
            <person name="Shea T."/>
            <person name="Sisk P."/>
            <person name="Sykes S."/>
            <person name="Wortman J."/>
            <person name="Nusbaum C."/>
            <person name="Birren B."/>
        </authorList>
    </citation>
    <scope>NUCLEOTIDE SEQUENCE [LARGE SCALE GENOMIC DNA]</scope>
    <source>
        <strain evidence="1 2">VS20</strain>
    </source>
</reference>
<keyword evidence="2" id="KW-1185">Reference proteome</keyword>
<dbReference type="Proteomes" id="UP000030762">
    <property type="component" value="Unassembled WGS sequence"/>
</dbReference>
<evidence type="ECO:0000313" key="1">
    <source>
        <dbReference type="EMBL" id="EQC30795.1"/>
    </source>
</evidence>
<name>T0QB84_SAPDV</name>
<evidence type="ECO:0000313" key="2">
    <source>
        <dbReference type="Proteomes" id="UP000030762"/>
    </source>
</evidence>
<dbReference type="AlphaFoldDB" id="T0QB84"/>
<sequence>MNVNTPQKSAKQHVRSIDETWNAMFRRICPNVELPDQVDDRLMVDSRGDDMENARPKVQKKTEYVNFVKVAMDDIKKKRSAQAQHDANSA</sequence>
<dbReference type="InParanoid" id="T0QB84"/>
<dbReference type="RefSeq" id="XP_008615819.1">
    <property type="nucleotide sequence ID" value="XM_008617597.1"/>
</dbReference>
<dbReference type="VEuPathDB" id="FungiDB:SDRG_11556"/>
<proteinExistence type="predicted"/>
<protein>
    <submittedName>
        <fullName evidence="1">Uncharacterized protein</fullName>
    </submittedName>
</protein>
<dbReference type="EMBL" id="JH767173">
    <property type="protein sequence ID" value="EQC30795.1"/>
    <property type="molecule type" value="Genomic_DNA"/>
</dbReference>